<dbReference type="InterPro" id="IPR050320">
    <property type="entry name" value="N5-glutamine_MTase"/>
</dbReference>
<keyword evidence="3 5" id="KW-0949">S-adenosyl-L-methionine</keyword>
<evidence type="ECO:0000313" key="8">
    <source>
        <dbReference type="EMBL" id="MTH65094.1"/>
    </source>
</evidence>
<evidence type="ECO:0000256" key="3">
    <source>
        <dbReference type="ARBA" id="ARBA00022691"/>
    </source>
</evidence>
<dbReference type="PROSITE" id="PS00092">
    <property type="entry name" value="N6_MTASE"/>
    <property type="match status" value="1"/>
</dbReference>
<comment type="caution">
    <text evidence="8">The sequence shown here is derived from an EMBL/GenBank/DDBJ whole genome shotgun (WGS) entry which is preliminary data.</text>
</comment>
<comment type="function">
    <text evidence="5">Methylates the class 1 translation termination release factors RF1/PrfA and RF2/PrfB on the glutamine residue of the universally conserved GGQ motif.</text>
</comment>
<feature type="binding site" evidence="5">
    <location>
        <position position="172"/>
    </location>
    <ligand>
        <name>S-adenosyl-L-methionine</name>
        <dbReference type="ChEBI" id="CHEBI:59789"/>
    </ligand>
</feature>
<dbReference type="PANTHER" id="PTHR18895:SF74">
    <property type="entry name" value="MTRF1L RELEASE FACTOR GLUTAMINE METHYLTRANSFERASE"/>
    <property type="match status" value="1"/>
</dbReference>
<reference evidence="8 9" key="1">
    <citation type="submission" date="2019-11" db="EMBL/GenBank/DDBJ databases">
        <authorList>
            <person name="Dong K."/>
        </authorList>
    </citation>
    <scope>NUCLEOTIDE SEQUENCE [LARGE SCALE GENOMIC DNA]</scope>
    <source>
        <strain evidence="8 9">DK608</strain>
    </source>
</reference>
<feature type="domain" description="Release factor glutamine methyltransferase N-terminal" evidence="7">
    <location>
        <begin position="8"/>
        <end position="81"/>
    </location>
</feature>
<sequence>MTTGRALCRMAEAQFLEAGIDAAAGDAQALFLHALHATGQAVPRHALREHLQAEVPPQVADLFRQAVAARLDRQPVSQIIGRRAFWNHDFHVTRDTLDPRPETELLVEAALAEPFESALDMGTGTGAILISLLAERPGVRGVATDISPAALSVAKANAARIGVQAEFLLSDWFSNLNECFALIVSNPPYIALDEMAALSPEVRDWEPHLALTDGGDGLAAYRAICAGAPRHLRPGGRLMVEIGPTQAAAVSGLMQQAGFVDIATLQDLDGRDRVVWCRKPHDARG</sequence>
<keyword evidence="2 5" id="KW-0808">Transferase</keyword>
<dbReference type="NCBIfam" id="TIGR03534">
    <property type="entry name" value="RF_mod_PrmC"/>
    <property type="match status" value="1"/>
</dbReference>
<dbReference type="AlphaFoldDB" id="A0A6L6J2V4"/>
<dbReference type="EMBL" id="WMII01000011">
    <property type="protein sequence ID" value="MTH65094.1"/>
    <property type="molecule type" value="Genomic_DNA"/>
</dbReference>
<evidence type="ECO:0000256" key="4">
    <source>
        <dbReference type="ARBA" id="ARBA00048391"/>
    </source>
</evidence>
<dbReference type="Gene3D" id="1.10.8.10">
    <property type="entry name" value="DNA helicase RuvA subunit, C-terminal domain"/>
    <property type="match status" value="1"/>
</dbReference>
<protein>
    <recommendedName>
        <fullName evidence="5">Release factor glutamine methyltransferase</fullName>
        <shortName evidence="5">RF MTase</shortName>
        <ecNumber evidence="5">2.1.1.297</ecNumber>
    </recommendedName>
    <alternativeName>
        <fullName evidence="5">N5-glutamine methyltransferase PrmC</fullName>
    </alternativeName>
    <alternativeName>
        <fullName evidence="5">Protein-(glutamine-N5) MTase PrmC</fullName>
    </alternativeName>
    <alternativeName>
        <fullName evidence="5">Protein-glutamine N-methyltransferase PrmC</fullName>
    </alternativeName>
</protein>
<dbReference type="InterPro" id="IPR002052">
    <property type="entry name" value="DNA_methylase_N6_adenine_CS"/>
</dbReference>
<dbReference type="InterPro" id="IPR004556">
    <property type="entry name" value="HemK-like"/>
</dbReference>
<keyword evidence="9" id="KW-1185">Reference proteome</keyword>
<dbReference type="GO" id="GO:0003676">
    <property type="term" value="F:nucleic acid binding"/>
    <property type="evidence" value="ECO:0007669"/>
    <property type="project" value="InterPro"/>
</dbReference>
<dbReference type="EC" id="2.1.1.297" evidence="5"/>
<evidence type="ECO:0000313" key="9">
    <source>
        <dbReference type="Proteomes" id="UP000478740"/>
    </source>
</evidence>
<dbReference type="Gene3D" id="3.40.50.150">
    <property type="entry name" value="Vaccinia Virus protein VP39"/>
    <property type="match status" value="1"/>
</dbReference>
<dbReference type="Pfam" id="PF05175">
    <property type="entry name" value="MTS"/>
    <property type="match status" value="1"/>
</dbReference>
<feature type="binding site" evidence="5">
    <location>
        <position position="145"/>
    </location>
    <ligand>
        <name>S-adenosyl-L-methionine</name>
        <dbReference type="ChEBI" id="CHEBI:59789"/>
    </ligand>
</feature>
<comment type="catalytic activity">
    <reaction evidence="4 5">
        <text>L-glutaminyl-[peptide chain release factor] + S-adenosyl-L-methionine = N(5)-methyl-L-glutaminyl-[peptide chain release factor] + S-adenosyl-L-homocysteine + H(+)</text>
        <dbReference type="Rhea" id="RHEA:42896"/>
        <dbReference type="Rhea" id="RHEA-COMP:10271"/>
        <dbReference type="Rhea" id="RHEA-COMP:10272"/>
        <dbReference type="ChEBI" id="CHEBI:15378"/>
        <dbReference type="ChEBI" id="CHEBI:30011"/>
        <dbReference type="ChEBI" id="CHEBI:57856"/>
        <dbReference type="ChEBI" id="CHEBI:59789"/>
        <dbReference type="ChEBI" id="CHEBI:61891"/>
        <dbReference type="EC" id="2.1.1.297"/>
    </reaction>
</comment>
<name>A0A6L6J2V4_9RHOB</name>
<dbReference type="Proteomes" id="UP000478740">
    <property type="component" value="Unassembled WGS sequence"/>
</dbReference>
<dbReference type="RefSeq" id="WP_155044977.1">
    <property type="nucleotide sequence ID" value="NZ_WMIH01000011.1"/>
</dbReference>
<feature type="binding site" evidence="5">
    <location>
        <position position="186"/>
    </location>
    <ligand>
        <name>S-adenosyl-L-methionine</name>
        <dbReference type="ChEBI" id="CHEBI:59789"/>
    </ligand>
</feature>
<feature type="domain" description="Methyltransferase small" evidence="6">
    <location>
        <begin position="102"/>
        <end position="191"/>
    </location>
</feature>
<dbReference type="SUPFAM" id="SSF53335">
    <property type="entry name" value="S-adenosyl-L-methionine-dependent methyltransferases"/>
    <property type="match status" value="1"/>
</dbReference>
<dbReference type="CDD" id="cd02440">
    <property type="entry name" value="AdoMet_MTases"/>
    <property type="match status" value="1"/>
</dbReference>
<dbReference type="HAMAP" id="MF_02126">
    <property type="entry name" value="RF_methyltr_PrmC"/>
    <property type="match status" value="1"/>
</dbReference>
<dbReference type="PANTHER" id="PTHR18895">
    <property type="entry name" value="HEMK METHYLTRANSFERASE"/>
    <property type="match status" value="1"/>
</dbReference>
<evidence type="ECO:0000256" key="2">
    <source>
        <dbReference type="ARBA" id="ARBA00022679"/>
    </source>
</evidence>
<dbReference type="GO" id="GO:0032259">
    <property type="term" value="P:methylation"/>
    <property type="evidence" value="ECO:0007669"/>
    <property type="project" value="UniProtKB-KW"/>
</dbReference>
<gene>
    <name evidence="5 8" type="primary">prmC</name>
    <name evidence="8" type="ORF">GL284_12545</name>
</gene>
<proteinExistence type="inferred from homology"/>
<dbReference type="Pfam" id="PF17827">
    <property type="entry name" value="PrmC_N"/>
    <property type="match status" value="1"/>
</dbReference>
<evidence type="ECO:0000259" key="7">
    <source>
        <dbReference type="Pfam" id="PF17827"/>
    </source>
</evidence>
<dbReference type="InterPro" id="IPR007848">
    <property type="entry name" value="Small_mtfrase_dom"/>
</dbReference>
<feature type="binding site" evidence="5">
    <location>
        <begin position="186"/>
        <end position="189"/>
    </location>
    <ligand>
        <name>substrate</name>
    </ligand>
</feature>
<evidence type="ECO:0000259" key="6">
    <source>
        <dbReference type="Pfam" id="PF05175"/>
    </source>
</evidence>
<comment type="similarity">
    <text evidence="5">Belongs to the protein N5-glutamine methyltransferase family. PrmC subfamily.</text>
</comment>
<organism evidence="8 9">
    <name type="scientific">Paracoccus shanxieyensis</name>
    <dbReference type="NCBI Taxonomy" id="2675752"/>
    <lineage>
        <taxon>Bacteria</taxon>
        <taxon>Pseudomonadati</taxon>
        <taxon>Pseudomonadota</taxon>
        <taxon>Alphaproteobacteria</taxon>
        <taxon>Rhodobacterales</taxon>
        <taxon>Paracoccaceae</taxon>
        <taxon>Paracoccus</taxon>
    </lineage>
</organism>
<evidence type="ECO:0000256" key="5">
    <source>
        <dbReference type="HAMAP-Rule" id="MF_02126"/>
    </source>
</evidence>
<evidence type="ECO:0000256" key="1">
    <source>
        <dbReference type="ARBA" id="ARBA00022603"/>
    </source>
</evidence>
<dbReference type="NCBIfam" id="TIGR00536">
    <property type="entry name" value="hemK_fam"/>
    <property type="match status" value="1"/>
</dbReference>
<dbReference type="InterPro" id="IPR019874">
    <property type="entry name" value="RF_methyltr_PrmC"/>
</dbReference>
<feature type="binding site" evidence="5">
    <location>
        <begin position="122"/>
        <end position="126"/>
    </location>
    <ligand>
        <name>S-adenosyl-L-methionine</name>
        <dbReference type="ChEBI" id="CHEBI:59789"/>
    </ligand>
</feature>
<accession>A0A6L6J2V4</accession>
<dbReference type="GO" id="GO:0102559">
    <property type="term" value="F:peptide chain release factor N(5)-glutamine methyltransferase activity"/>
    <property type="evidence" value="ECO:0007669"/>
    <property type="project" value="UniProtKB-EC"/>
</dbReference>
<dbReference type="InterPro" id="IPR029063">
    <property type="entry name" value="SAM-dependent_MTases_sf"/>
</dbReference>
<dbReference type="InterPro" id="IPR040758">
    <property type="entry name" value="PrmC_N"/>
</dbReference>
<keyword evidence="1 5" id="KW-0489">Methyltransferase</keyword>